<feature type="domain" description="FLYWCH-type" evidence="4">
    <location>
        <begin position="5"/>
        <end position="54"/>
    </location>
</feature>
<keyword evidence="2" id="KW-0863">Zinc-finger</keyword>
<evidence type="ECO:0000259" key="5">
    <source>
        <dbReference type="Pfam" id="PF10551"/>
    </source>
</evidence>
<keyword evidence="1" id="KW-0479">Metal-binding</keyword>
<dbReference type="InterPro" id="IPR007588">
    <property type="entry name" value="Znf_FLYWCH"/>
</dbReference>
<protein>
    <submittedName>
        <fullName evidence="7">Uncharacterized protein LOC108863810</fullName>
    </submittedName>
</protein>
<dbReference type="Gene3D" id="2.20.25.240">
    <property type="match status" value="1"/>
</dbReference>
<dbReference type="Pfam" id="PF04500">
    <property type="entry name" value="FLYWCH"/>
    <property type="match status" value="1"/>
</dbReference>
<evidence type="ECO:0000259" key="4">
    <source>
        <dbReference type="Pfam" id="PF04500"/>
    </source>
</evidence>
<sequence>MSAPLESQRGREKLAHDGHIYVFAQFSKDKTKEFWRCQFKNSRTGKCLARLHKCLISDEISVLGIHTDMPNAAAIEVLQQKVALKRRAVDTAEAPQQIISRIRATSSVAAQGAMESNKGLARIVQRTRNRYAIPSTHYSTRSEIVIPEEYQVYESTPGNFERFLLGDSGSDDPNRILIFGRESTNAWIGEVSKIYVDGTFSLAPELFCQILVILGERPGVVTPVCYVLLPSKTEERYCKMLDMLTLGWPNFNPGAISMDYEKALINAFSAYFPTAEIHGCFFHLVQNMKEQLAANGLSSRYRSEADFALKAEMISALAFIPPERLEDALRELREELPDDLQTILDYFEDNYIGRLQVRSDGSLGRREPLFPVSIWTVYRRTLNGDSRTNNFAEAAHRSLQRQFQVQHPGLLKFIEGIRIVQKTKDADLERYIAGHEITGKRNKYVENDRRILRILERMDDRLLREILRGIAHTYQMNP</sequence>
<evidence type="ECO:0000313" key="6">
    <source>
        <dbReference type="Proteomes" id="UP000694867"/>
    </source>
</evidence>
<reference evidence="7" key="1">
    <citation type="submission" date="2025-08" db="UniProtKB">
        <authorList>
            <consortium name="RefSeq"/>
        </authorList>
    </citation>
    <scope>IDENTIFICATION</scope>
</reference>
<dbReference type="Pfam" id="PF10551">
    <property type="entry name" value="MULE"/>
    <property type="match status" value="1"/>
</dbReference>
<dbReference type="GO" id="GO:0008270">
    <property type="term" value="F:zinc ion binding"/>
    <property type="evidence" value="ECO:0007669"/>
    <property type="project" value="UniProtKB-KW"/>
</dbReference>
<evidence type="ECO:0000256" key="2">
    <source>
        <dbReference type="ARBA" id="ARBA00022771"/>
    </source>
</evidence>
<evidence type="ECO:0000313" key="7">
    <source>
        <dbReference type="RefSeq" id="XP_018493935.1"/>
    </source>
</evidence>
<accession>A0AAJ7L4Z1</accession>
<dbReference type="RefSeq" id="XP_018493935.1">
    <property type="nucleotide sequence ID" value="XM_018638419.1"/>
</dbReference>
<name>A0AAJ7L4Z1_9ACAR</name>
<dbReference type="InterPro" id="IPR018289">
    <property type="entry name" value="MULE_transposase_dom"/>
</dbReference>
<dbReference type="KEGG" id="goe:108863810"/>
<organism evidence="6 7">
    <name type="scientific">Galendromus occidentalis</name>
    <name type="common">western predatory mite</name>
    <dbReference type="NCBI Taxonomy" id="34638"/>
    <lineage>
        <taxon>Eukaryota</taxon>
        <taxon>Metazoa</taxon>
        <taxon>Ecdysozoa</taxon>
        <taxon>Arthropoda</taxon>
        <taxon>Chelicerata</taxon>
        <taxon>Arachnida</taxon>
        <taxon>Acari</taxon>
        <taxon>Parasitiformes</taxon>
        <taxon>Mesostigmata</taxon>
        <taxon>Gamasina</taxon>
        <taxon>Phytoseioidea</taxon>
        <taxon>Phytoseiidae</taxon>
        <taxon>Typhlodrominae</taxon>
        <taxon>Galendromus</taxon>
    </lineage>
</organism>
<dbReference type="PANTHER" id="PTHR47160">
    <property type="entry name" value="PUTATIVE-RELATED"/>
    <property type="match status" value="1"/>
</dbReference>
<keyword evidence="3" id="KW-0862">Zinc</keyword>
<feature type="domain" description="MULE transposase" evidence="5">
    <location>
        <begin position="195"/>
        <end position="287"/>
    </location>
</feature>
<dbReference type="GeneID" id="108863810"/>
<proteinExistence type="predicted"/>
<evidence type="ECO:0000256" key="1">
    <source>
        <dbReference type="ARBA" id="ARBA00022723"/>
    </source>
</evidence>
<dbReference type="AlphaFoldDB" id="A0AAJ7L4Z1"/>
<dbReference type="PANTHER" id="PTHR47160:SF10">
    <property type="entry name" value="MULE TRANSPOSASE DOMAIN-CONTAINING PROTEIN"/>
    <property type="match status" value="1"/>
</dbReference>
<evidence type="ECO:0000256" key="3">
    <source>
        <dbReference type="ARBA" id="ARBA00022833"/>
    </source>
</evidence>
<dbReference type="Proteomes" id="UP000694867">
    <property type="component" value="Unplaced"/>
</dbReference>
<keyword evidence="6" id="KW-1185">Reference proteome</keyword>
<gene>
    <name evidence="7" type="primary">LOC108863810</name>
</gene>